<dbReference type="KEGG" id="tad:TRIADDRAFT_8545"/>
<dbReference type="EMBL" id="DS985279">
    <property type="protein sequence ID" value="EDV19209.1"/>
    <property type="molecule type" value="Genomic_DNA"/>
</dbReference>
<dbReference type="PhylomeDB" id="B3SDF6"/>
<dbReference type="PANTHER" id="PTHR11920:SF501">
    <property type="entry name" value="GUANYLATE CYCLASE 32E"/>
    <property type="match status" value="1"/>
</dbReference>
<keyword evidence="3" id="KW-0547">Nucleotide-binding</keyword>
<evidence type="ECO:0000256" key="4">
    <source>
        <dbReference type="ARBA" id="ARBA00022989"/>
    </source>
</evidence>
<dbReference type="PANTHER" id="PTHR11920">
    <property type="entry name" value="GUANYLYL CYCLASE"/>
    <property type="match status" value="1"/>
</dbReference>
<dbReference type="GeneID" id="6759503"/>
<dbReference type="Proteomes" id="UP000009022">
    <property type="component" value="Unassembled WGS sequence"/>
</dbReference>
<reference evidence="8 9" key="1">
    <citation type="journal article" date="2008" name="Nature">
        <title>The Trichoplax genome and the nature of placozoans.</title>
        <authorList>
            <person name="Srivastava M."/>
            <person name="Begovic E."/>
            <person name="Chapman J."/>
            <person name="Putnam N.H."/>
            <person name="Hellsten U."/>
            <person name="Kawashima T."/>
            <person name="Kuo A."/>
            <person name="Mitros T."/>
            <person name="Salamov A."/>
            <person name="Carpenter M.L."/>
            <person name="Signorovitch A.Y."/>
            <person name="Moreno M.A."/>
            <person name="Kamm K."/>
            <person name="Grimwood J."/>
            <person name="Schmutz J."/>
            <person name="Shapiro H."/>
            <person name="Grigoriev I.V."/>
            <person name="Buss L.W."/>
            <person name="Schierwater B."/>
            <person name="Dellaporta S.L."/>
            <person name="Rokhsar D.S."/>
        </authorList>
    </citation>
    <scope>NUCLEOTIDE SEQUENCE [LARGE SCALE GENOMIC DNA]</scope>
    <source>
        <strain evidence="8 9">Grell-BS-1999</strain>
    </source>
</reference>
<feature type="non-terminal residue" evidence="8">
    <location>
        <position position="1"/>
    </location>
</feature>
<dbReference type="CTD" id="6759503"/>
<evidence type="ECO:0000256" key="1">
    <source>
        <dbReference type="ARBA" id="ARBA00004370"/>
    </source>
</evidence>
<organism evidence="8 9">
    <name type="scientific">Trichoplax adhaerens</name>
    <name type="common">Trichoplax reptans</name>
    <dbReference type="NCBI Taxonomy" id="10228"/>
    <lineage>
        <taxon>Eukaryota</taxon>
        <taxon>Metazoa</taxon>
        <taxon>Placozoa</taxon>
        <taxon>Uniplacotomia</taxon>
        <taxon>Trichoplacea</taxon>
        <taxon>Trichoplacidae</taxon>
        <taxon>Trichoplax</taxon>
    </lineage>
</organism>
<feature type="domain" description="Guanylate cyclase" evidence="7">
    <location>
        <begin position="2"/>
        <end position="128"/>
    </location>
</feature>
<dbReference type="SUPFAM" id="SSF55073">
    <property type="entry name" value="Nucleotide cyclase"/>
    <property type="match status" value="1"/>
</dbReference>
<evidence type="ECO:0000313" key="9">
    <source>
        <dbReference type="Proteomes" id="UP000009022"/>
    </source>
</evidence>
<evidence type="ECO:0000256" key="3">
    <source>
        <dbReference type="ARBA" id="ARBA00022741"/>
    </source>
</evidence>
<dbReference type="SMART" id="SM00044">
    <property type="entry name" value="CYCc"/>
    <property type="match status" value="1"/>
</dbReference>
<dbReference type="FunFam" id="3.30.70.1230:FF:000030">
    <property type="entry name" value="Si:ch211-215j19.12"/>
    <property type="match status" value="1"/>
</dbReference>
<protein>
    <recommendedName>
        <fullName evidence="7">Guanylate cyclase domain-containing protein</fullName>
    </recommendedName>
</protein>
<dbReference type="eggNOG" id="KOG1023">
    <property type="taxonomic scope" value="Eukaryota"/>
</dbReference>
<keyword evidence="6" id="KW-0456">Lyase</keyword>
<dbReference type="GO" id="GO:0035556">
    <property type="term" value="P:intracellular signal transduction"/>
    <property type="evidence" value="ECO:0007669"/>
    <property type="project" value="InterPro"/>
</dbReference>
<dbReference type="GO" id="GO:0000166">
    <property type="term" value="F:nucleotide binding"/>
    <property type="evidence" value="ECO:0007669"/>
    <property type="project" value="UniProtKB-KW"/>
</dbReference>
<keyword evidence="4" id="KW-1133">Transmembrane helix</keyword>
<dbReference type="InterPro" id="IPR001054">
    <property type="entry name" value="A/G_cyclase"/>
</dbReference>
<dbReference type="AlphaFoldDB" id="B3SDF6"/>
<dbReference type="InterPro" id="IPR050401">
    <property type="entry name" value="Cyclic_nucleotide_synthase"/>
</dbReference>
<evidence type="ECO:0000256" key="2">
    <source>
        <dbReference type="ARBA" id="ARBA00022692"/>
    </source>
</evidence>
<evidence type="ECO:0000313" key="8">
    <source>
        <dbReference type="EMBL" id="EDV19209.1"/>
    </source>
</evidence>
<proteinExistence type="predicted"/>
<gene>
    <name evidence="8" type="ORF">TRIADDRAFT_8545</name>
</gene>
<sequence>VTVYFSDIVGFTEICHTSTAMQVVEMLNYLYVQFDSRLENYQVYKVETIGDAYMVVSGLPKRLDENRHADEIANMALDLLELVGNLKIPHNPTYGLKLRAGIHSGACVAGVIGMKMPRYCLFGDTVNN</sequence>
<dbReference type="GO" id="GO:0009190">
    <property type="term" value="P:cyclic nucleotide biosynthetic process"/>
    <property type="evidence" value="ECO:0007669"/>
    <property type="project" value="InterPro"/>
</dbReference>
<feature type="non-terminal residue" evidence="8">
    <location>
        <position position="128"/>
    </location>
</feature>
<dbReference type="OrthoDB" id="1890790at2759"/>
<dbReference type="Gene3D" id="3.30.70.1230">
    <property type="entry name" value="Nucleotide cyclase"/>
    <property type="match status" value="1"/>
</dbReference>
<dbReference type="PROSITE" id="PS50125">
    <property type="entry name" value="GUANYLATE_CYCLASE_2"/>
    <property type="match status" value="1"/>
</dbReference>
<dbReference type="GO" id="GO:0016829">
    <property type="term" value="F:lyase activity"/>
    <property type="evidence" value="ECO:0007669"/>
    <property type="project" value="UniProtKB-KW"/>
</dbReference>
<comment type="subcellular location">
    <subcellularLocation>
        <location evidence="1">Membrane</location>
    </subcellularLocation>
</comment>
<evidence type="ECO:0000256" key="5">
    <source>
        <dbReference type="ARBA" id="ARBA00023136"/>
    </source>
</evidence>
<keyword evidence="9" id="KW-1185">Reference proteome</keyword>
<dbReference type="OMA" id="MCQDVSV"/>
<dbReference type="CDD" id="cd07302">
    <property type="entry name" value="CHD"/>
    <property type="match status" value="1"/>
</dbReference>
<dbReference type="GO" id="GO:0016020">
    <property type="term" value="C:membrane"/>
    <property type="evidence" value="ECO:0007669"/>
    <property type="project" value="UniProtKB-SubCell"/>
</dbReference>
<dbReference type="InterPro" id="IPR029787">
    <property type="entry name" value="Nucleotide_cyclase"/>
</dbReference>
<dbReference type="RefSeq" id="XP_002118275.1">
    <property type="nucleotide sequence ID" value="XM_002118239.1"/>
</dbReference>
<accession>B3SDF6</accession>
<dbReference type="HOGENOM" id="CLU_001072_6_5_1"/>
<dbReference type="Pfam" id="PF00211">
    <property type="entry name" value="Guanylate_cyc"/>
    <property type="match status" value="1"/>
</dbReference>
<evidence type="ECO:0000256" key="6">
    <source>
        <dbReference type="ARBA" id="ARBA00023239"/>
    </source>
</evidence>
<keyword evidence="5" id="KW-0472">Membrane</keyword>
<keyword evidence="2" id="KW-0812">Transmembrane</keyword>
<name>B3SDF6_TRIAD</name>
<evidence type="ECO:0000259" key="7">
    <source>
        <dbReference type="PROSITE" id="PS50125"/>
    </source>
</evidence>
<dbReference type="InParanoid" id="B3SDF6"/>